<reference evidence="5 6" key="1">
    <citation type="submission" date="2019-08" db="EMBL/GenBank/DDBJ databases">
        <title>Deep-cultivation of Planctomycetes and their phenomic and genomic characterization uncovers novel biology.</title>
        <authorList>
            <person name="Wiegand S."/>
            <person name="Jogler M."/>
            <person name="Boedeker C."/>
            <person name="Pinto D."/>
            <person name="Vollmers J."/>
            <person name="Rivas-Marin E."/>
            <person name="Kohn T."/>
            <person name="Peeters S.H."/>
            <person name="Heuer A."/>
            <person name="Rast P."/>
            <person name="Oberbeckmann S."/>
            <person name="Bunk B."/>
            <person name="Jeske O."/>
            <person name="Meyerdierks A."/>
            <person name="Storesund J.E."/>
            <person name="Kallscheuer N."/>
            <person name="Luecker S."/>
            <person name="Lage O.M."/>
            <person name="Pohl T."/>
            <person name="Merkel B.J."/>
            <person name="Hornburger P."/>
            <person name="Mueller R.-W."/>
            <person name="Bruemmer F."/>
            <person name="Labrenz M."/>
            <person name="Spormann A.M."/>
            <person name="Op den Camp H."/>
            <person name="Overmann J."/>
            <person name="Amann R."/>
            <person name="Jetten M.S.M."/>
            <person name="Mascher T."/>
            <person name="Medema M.H."/>
            <person name="Devos D.P."/>
            <person name="Kaster A.-K."/>
            <person name="Ovreas L."/>
            <person name="Rohde M."/>
            <person name="Galperin M.Y."/>
            <person name="Jogler C."/>
        </authorList>
    </citation>
    <scope>NUCLEOTIDE SEQUENCE [LARGE SCALE GENOMIC DNA]</scope>
    <source>
        <strain evidence="5 6">FC18</strain>
    </source>
</reference>
<feature type="signal peptide" evidence="3">
    <location>
        <begin position="1"/>
        <end position="22"/>
    </location>
</feature>
<dbReference type="STRING" id="980251.GCA_001642875_04099"/>
<dbReference type="InterPro" id="IPR049712">
    <property type="entry name" value="Poly_export"/>
</dbReference>
<feature type="region of interest" description="Disordered" evidence="2">
    <location>
        <begin position="225"/>
        <end position="259"/>
    </location>
</feature>
<keyword evidence="6" id="KW-1185">Reference proteome</keyword>
<evidence type="ECO:0000256" key="2">
    <source>
        <dbReference type="SAM" id="MobiDB-lite"/>
    </source>
</evidence>
<evidence type="ECO:0000313" key="5">
    <source>
        <dbReference type="EMBL" id="QEG22968.1"/>
    </source>
</evidence>
<dbReference type="GO" id="GO:0015159">
    <property type="term" value="F:polysaccharide transmembrane transporter activity"/>
    <property type="evidence" value="ECO:0007669"/>
    <property type="project" value="InterPro"/>
</dbReference>
<dbReference type="KEGG" id="mff:MFFC18_28590"/>
<name>A0A5B9P9I0_9BACT</name>
<dbReference type="Proteomes" id="UP000322214">
    <property type="component" value="Chromosome"/>
</dbReference>
<dbReference type="AlphaFoldDB" id="A0A5B9P9I0"/>
<evidence type="ECO:0000259" key="4">
    <source>
        <dbReference type="Pfam" id="PF02563"/>
    </source>
</evidence>
<organism evidence="5 6">
    <name type="scientific">Mariniblastus fucicola</name>
    <dbReference type="NCBI Taxonomy" id="980251"/>
    <lineage>
        <taxon>Bacteria</taxon>
        <taxon>Pseudomonadati</taxon>
        <taxon>Planctomycetota</taxon>
        <taxon>Planctomycetia</taxon>
        <taxon>Pirellulales</taxon>
        <taxon>Pirellulaceae</taxon>
        <taxon>Mariniblastus</taxon>
    </lineage>
</organism>
<dbReference type="EMBL" id="CP042912">
    <property type="protein sequence ID" value="QEG22968.1"/>
    <property type="molecule type" value="Genomic_DNA"/>
</dbReference>
<dbReference type="PANTHER" id="PTHR33619:SF3">
    <property type="entry name" value="POLYSACCHARIDE EXPORT PROTEIN GFCE-RELATED"/>
    <property type="match status" value="1"/>
</dbReference>
<dbReference type="InterPro" id="IPR003715">
    <property type="entry name" value="Poly_export_N"/>
</dbReference>
<sequence precursor="true">MKIQRQRIVARLILIAFAICLAGSKTVAQTMVDPSLFQQPRQEKYSLDDGDTLGVFVEGVIGEFRSMPPVHQPVAGSDLPPAMGFPTLVLHDGTIRMPLVEPISVRGLTVLQVESLLKKTYREGKNPIITDRNRVIVSLIRKRTVNVMVVRGDQSDSMARPGLRTNQSSPVSARTDGSGRIYNLNLPAGDNDLLNAMMQSGGLPGVNAEEQMQVLRNVANAKVGNRRAPFPRTGDRVGHPESDRGHSQYFPLRSDANFPSEPFTRTQTRLGDGDIVAISGKPTEVFYTGGQLGGGEFVIPRDRPMSVMEAIAQAGGIPQSRRGLGAIPLQEPRLLTLVRNVGGQQISWQFDLGNGFSQQASQTHVRSGDYLILDYSPPQRVKNVGIGVFNTYGVRELFRD</sequence>
<keyword evidence="1 3" id="KW-0732">Signal</keyword>
<feature type="region of interest" description="Disordered" evidence="2">
    <location>
        <begin position="156"/>
        <end position="178"/>
    </location>
</feature>
<dbReference type="RefSeq" id="WP_075086093.1">
    <property type="nucleotide sequence ID" value="NZ_CP042912.1"/>
</dbReference>
<protein>
    <submittedName>
        <fullName evidence="5">Polysaccharide biosynthesis/export protein</fullName>
    </submittedName>
</protein>
<dbReference type="OrthoDB" id="233929at2"/>
<dbReference type="Gene3D" id="3.30.1950.10">
    <property type="entry name" value="wza like domain"/>
    <property type="match status" value="1"/>
</dbReference>
<proteinExistence type="predicted"/>
<evidence type="ECO:0000313" key="6">
    <source>
        <dbReference type="Proteomes" id="UP000322214"/>
    </source>
</evidence>
<gene>
    <name evidence="5" type="ORF">MFFC18_28590</name>
</gene>
<accession>A0A5B9P9I0</accession>
<dbReference type="PANTHER" id="PTHR33619">
    <property type="entry name" value="POLYSACCHARIDE EXPORT PROTEIN GFCE-RELATED"/>
    <property type="match status" value="1"/>
</dbReference>
<dbReference type="Pfam" id="PF02563">
    <property type="entry name" value="Poly_export"/>
    <property type="match status" value="1"/>
</dbReference>
<feature type="domain" description="Polysaccharide export protein N-terminal" evidence="4">
    <location>
        <begin position="40"/>
        <end position="130"/>
    </location>
</feature>
<evidence type="ECO:0000256" key="3">
    <source>
        <dbReference type="SAM" id="SignalP"/>
    </source>
</evidence>
<feature type="compositionally biased region" description="Basic and acidic residues" evidence="2">
    <location>
        <begin position="233"/>
        <end position="246"/>
    </location>
</feature>
<feature type="chain" id="PRO_5022737285" evidence="3">
    <location>
        <begin position="23"/>
        <end position="400"/>
    </location>
</feature>
<evidence type="ECO:0000256" key="1">
    <source>
        <dbReference type="ARBA" id="ARBA00022729"/>
    </source>
</evidence>